<name>A0A9P1FJP2_9DINO</name>
<dbReference type="SUPFAM" id="SSF57756">
    <property type="entry name" value="Retrovirus zinc finger-like domains"/>
    <property type="match status" value="1"/>
</dbReference>
<accession>A0A9P1FJP2</accession>
<evidence type="ECO:0000313" key="4">
    <source>
        <dbReference type="EMBL" id="CAI3976447.1"/>
    </source>
</evidence>
<dbReference type="SMART" id="SM00343">
    <property type="entry name" value="ZnF_C2HC"/>
    <property type="match status" value="1"/>
</dbReference>
<keyword evidence="1" id="KW-0479">Metal-binding</keyword>
<keyword evidence="1" id="KW-0863">Zinc-finger</keyword>
<feature type="compositionally biased region" description="Basic and acidic residues" evidence="2">
    <location>
        <begin position="705"/>
        <end position="721"/>
    </location>
</feature>
<dbReference type="InterPro" id="IPR001878">
    <property type="entry name" value="Znf_CCHC"/>
</dbReference>
<feature type="domain" description="CCHC-type" evidence="3">
    <location>
        <begin position="319"/>
        <end position="334"/>
    </location>
</feature>
<dbReference type="EMBL" id="CAMXCT010000272">
    <property type="protein sequence ID" value="CAI3976447.1"/>
    <property type="molecule type" value="Genomic_DNA"/>
</dbReference>
<feature type="region of interest" description="Disordered" evidence="2">
    <location>
        <begin position="868"/>
        <end position="899"/>
    </location>
</feature>
<dbReference type="GO" id="GO:0003676">
    <property type="term" value="F:nucleic acid binding"/>
    <property type="evidence" value="ECO:0007669"/>
    <property type="project" value="InterPro"/>
</dbReference>
<dbReference type="GO" id="GO:0008270">
    <property type="term" value="F:zinc ion binding"/>
    <property type="evidence" value="ECO:0007669"/>
    <property type="project" value="UniProtKB-KW"/>
</dbReference>
<feature type="compositionally biased region" description="Basic and acidic residues" evidence="2">
    <location>
        <begin position="88"/>
        <end position="98"/>
    </location>
</feature>
<sequence>MSEYFSFRRRPGEGISQFLVRESLGFEEFQEALVQLKEEKDGIDPSSRNFGLPDMSPKGDDDDQWGDWRRWRQWQPPTEGGDASVDQDGDHSPTRGEGYRPVPTVEPDLSPAAASVHGRTVPPASQPGSPTQHGSPIPGVLGPLDSFILEVLRGWRLLVAASLSNEEWRDVLAATGNKLDYVSISNSLQTLWDEQLGSSRHAMMGQRAYMNNWHEQWDVSSDWHDTWSDDWYSWASHVAEHAWPEAAAAQEETSTADQADDPADPDLQEALDAERQAEALMSEARRTWSQAQQATAMLRKDRGFGKASGSASTTDNRGCFICGSFQHYSRDCPDRGFPQKGRGKYLSPAELESYLVAGKSKGKKGQHKSKDGMWMEDYSYDAYPLQKGKSGKGYGKPKGKPSTVNMYNMDYYGLEMMDDFHIGDFTMDCFPLELYAASDSVQQSVPTIPLGSGMLDCGATASAGPEASIKALLGHLRQQDPNILVSLNYDKCPFFRYGSGSWGQALHQVTITSSSNSSRFFMAYALPNPKDYGQPWFHEGMLVPILVGMDFLSKVGLILDFCDGHAVHAKDPDPTPYYMLKNVKGHFMVNIAEYICGSTGSEASTGHQEHFTLEATRPVEDSDVGWFELGPMELCGMDDTMHEVSIHDQEHEHGDEMKPLFQYMLNRRIKLNQNQASSSRDLSTQLPRLRMPPKTSSTKSSKAAPLDHTKEKGWHHTDPRGDPNSWPCYGEHGMFQEGSNAYAKWADCKACGLRLSYVPREGYSGSTSKVEDPKVITMALNLLKQDVKAQHCTAPMVKLAMEIYKDQSKLEAMEKQFHMLQQQVTQNMAKYKIMTKQAWESPATSSTTSLNAEEILKQMSSEEIQRLQELAAQRKAEAEREEEEPDMELVQSRSQPETS</sequence>
<dbReference type="PROSITE" id="PS50158">
    <property type="entry name" value="ZF_CCHC"/>
    <property type="match status" value="1"/>
</dbReference>
<dbReference type="InterPro" id="IPR036875">
    <property type="entry name" value="Znf_CCHC_sf"/>
</dbReference>
<evidence type="ECO:0000313" key="5">
    <source>
        <dbReference type="EMBL" id="CAL4763759.1"/>
    </source>
</evidence>
<feature type="region of interest" description="Disordered" evidence="2">
    <location>
        <begin position="37"/>
        <end position="137"/>
    </location>
</feature>
<dbReference type="EMBL" id="CAMXCT020000272">
    <property type="protein sequence ID" value="CAL1129822.1"/>
    <property type="molecule type" value="Genomic_DNA"/>
</dbReference>
<feature type="region of interest" description="Disordered" evidence="2">
    <location>
        <begin position="672"/>
        <end position="721"/>
    </location>
</feature>
<keyword evidence="1" id="KW-0862">Zinc</keyword>
<dbReference type="EMBL" id="CAMXCT030000272">
    <property type="protein sequence ID" value="CAL4763759.1"/>
    <property type="molecule type" value="Genomic_DNA"/>
</dbReference>
<feature type="compositionally biased region" description="Low complexity" evidence="2">
    <location>
        <begin position="692"/>
        <end position="704"/>
    </location>
</feature>
<evidence type="ECO:0000313" key="6">
    <source>
        <dbReference type="Proteomes" id="UP001152797"/>
    </source>
</evidence>
<evidence type="ECO:0000259" key="3">
    <source>
        <dbReference type="PROSITE" id="PS50158"/>
    </source>
</evidence>
<gene>
    <name evidence="4" type="ORF">C1SCF055_LOCUS4665</name>
</gene>
<keyword evidence="6" id="KW-1185">Reference proteome</keyword>
<reference evidence="4" key="1">
    <citation type="submission" date="2022-10" db="EMBL/GenBank/DDBJ databases">
        <authorList>
            <person name="Chen Y."/>
            <person name="Dougan E. K."/>
            <person name="Chan C."/>
            <person name="Rhodes N."/>
            <person name="Thang M."/>
        </authorList>
    </citation>
    <scope>NUCLEOTIDE SEQUENCE</scope>
</reference>
<dbReference type="AlphaFoldDB" id="A0A9P1FJP2"/>
<proteinExistence type="predicted"/>
<comment type="caution">
    <text evidence="4">The sequence shown here is derived from an EMBL/GenBank/DDBJ whole genome shotgun (WGS) entry which is preliminary data.</text>
</comment>
<feature type="compositionally biased region" description="Low complexity" evidence="2">
    <location>
        <begin position="245"/>
        <end position="257"/>
    </location>
</feature>
<evidence type="ECO:0000256" key="1">
    <source>
        <dbReference type="PROSITE-ProRule" id="PRU00047"/>
    </source>
</evidence>
<feature type="compositionally biased region" description="Polar residues" evidence="2">
    <location>
        <begin position="672"/>
        <end position="686"/>
    </location>
</feature>
<organism evidence="4">
    <name type="scientific">Cladocopium goreaui</name>
    <dbReference type="NCBI Taxonomy" id="2562237"/>
    <lineage>
        <taxon>Eukaryota</taxon>
        <taxon>Sar</taxon>
        <taxon>Alveolata</taxon>
        <taxon>Dinophyceae</taxon>
        <taxon>Suessiales</taxon>
        <taxon>Symbiodiniaceae</taxon>
        <taxon>Cladocopium</taxon>
    </lineage>
</organism>
<dbReference type="Proteomes" id="UP001152797">
    <property type="component" value="Unassembled WGS sequence"/>
</dbReference>
<reference evidence="5 6" key="2">
    <citation type="submission" date="2024-05" db="EMBL/GenBank/DDBJ databases">
        <authorList>
            <person name="Chen Y."/>
            <person name="Shah S."/>
            <person name="Dougan E. K."/>
            <person name="Thang M."/>
            <person name="Chan C."/>
        </authorList>
    </citation>
    <scope>NUCLEOTIDE SEQUENCE [LARGE SCALE GENOMIC DNA]</scope>
</reference>
<dbReference type="OrthoDB" id="448850at2759"/>
<feature type="region of interest" description="Disordered" evidence="2">
    <location>
        <begin position="245"/>
        <end position="265"/>
    </location>
</feature>
<evidence type="ECO:0000256" key="2">
    <source>
        <dbReference type="SAM" id="MobiDB-lite"/>
    </source>
</evidence>
<protein>
    <submittedName>
        <fullName evidence="5">CCHC-type domain-containing protein</fullName>
    </submittedName>
</protein>